<evidence type="ECO:0000313" key="2">
    <source>
        <dbReference type="Proteomes" id="UP001566132"/>
    </source>
</evidence>
<dbReference type="EMBL" id="JBDJPC010000009">
    <property type="protein sequence ID" value="KAL1491574.1"/>
    <property type="molecule type" value="Genomic_DNA"/>
</dbReference>
<dbReference type="AlphaFoldDB" id="A0ABD1EA74"/>
<gene>
    <name evidence="1" type="ORF">ABEB36_012149</name>
</gene>
<proteinExistence type="predicted"/>
<protein>
    <submittedName>
        <fullName evidence="1">Uncharacterized protein</fullName>
    </submittedName>
</protein>
<reference evidence="1 2" key="1">
    <citation type="submission" date="2024-05" db="EMBL/GenBank/DDBJ databases">
        <title>Genetic variation in Jamaican populations of the coffee berry borer (Hypothenemus hampei).</title>
        <authorList>
            <person name="Errbii M."/>
            <person name="Myrie A."/>
        </authorList>
    </citation>
    <scope>NUCLEOTIDE SEQUENCE [LARGE SCALE GENOMIC DNA]</scope>
    <source>
        <strain evidence="1">JA-Hopewell-2020-01-JO</strain>
        <tissue evidence="1">Whole body</tissue>
    </source>
</reference>
<name>A0ABD1EA74_HYPHA</name>
<keyword evidence="2" id="KW-1185">Reference proteome</keyword>
<organism evidence="1 2">
    <name type="scientific">Hypothenemus hampei</name>
    <name type="common">Coffee berry borer</name>
    <dbReference type="NCBI Taxonomy" id="57062"/>
    <lineage>
        <taxon>Eukaryota</taxon>
        <taxon>Metazoa</taxon>
        <taxon>Ecdysozoa</taxon>
        <taxon>Arthropoda</taxon>
        <taxon>Hexapoda</taxon>
        <taxon>Insecta</taxon>
        <taxon>Pterygota</taxon>
        <taxon>Neoptera</taxon>
        <taxon>Endopterygota</taxon>
        <taxon>Coleoptera</taxon>
        <taxon>Polyphaga</taxon>
        <taxon>Cucujiformia</taxon>
        <taxon>Curculionidae</taxon>
        <taxon>Scolytinae</taxon>
        <taxon>Hypothenemus</taxon>
    </lineage>
</organism>
<comment type="caution">
    <text evidence="1">The sequence shown here is derived from an EMBL/GenBank/DDBJ whole genome shotgun (WGS) entry which is preliminary data.</text>
</comment>
<evidence type="ECO:0000313" key="1">
    <source>
        <dbReference type="EMBL" id="KAL1491574.1"/>
    </source>
</evidence>
<accession>A0ABD1EA74</accession>
<sequence length="73" mass="8775">MLQPDEIYDHNIMTRTWLTANLKLLEAYDRFLESYHIKPDFFCKYREKEILHKNLNAYVAALEKQDILKNAGE</sequence>
<dbReference type="Proteomes" id="UP001566132">
    <property type="component" value="Unassembled WGS sequence"/>
</dbReference>